<dbReference type="Gene3D" id="3.40.630.30">
    <property type="match status" value="1"/>
</dbReference>
<dbReference type="EMBL" id="BAAAEI010000006">
    <property type="protein sequence ID" value="GAA0347590.1"/>
    <property type="molecule type" value="Genomic_DNA"/>
</dbReference>
<evidence type="ECO:0000259" key="1">
    <source>
        <dbReference type="PROSITE" id="PS51186"/>
    </source>
</evidence>
<proteinExistence type="predicted"/>
<reference evidence="2 3" key="1">
    <citation type="journal article" date="2019" name="Int. J. Syst. Evol. Microbiol.">
        <title>The Global Catalogue of Microorganisms (GCM) 10K type strain sequencing project: providing services to taxonomists for standard genome sequencing and annotation.</title>
        <authorList>
            <consortium name="The Broad Institute Genomics Platform"/>
            <consortium name="The Broad Institute Genome Sequencing Center for Infectious Disease"/>
            <person name="Wu L."/>
            <person name="Ma J."/>
        </authorList>
    </citation>
    <scope>NUCLEOTIDE SEQUENCE [LARGE SCALE GENOMIC DNA]</scope>
    <source>
        <strain evidence="2 3">JCM 13378</strain>
    </source>
</reference>
<sequence>MPDTPHLYGVKVRLRPIGEADADAMFASLHDPLLQKLTGTEQTFSLQQVRDYCRRVAQARDRWDFMIESSAHPNRLLGEASLNEYDADEQSANFRIALYESGQFGQGLGGEASLLLIQFGFTQLGLKRISLDVLAFNQRARRLYTKLGFKQRVTASPRPDDGKDWVEMDLLAEDFFAQGAHHSDLPLWRSVLV</sequence>
<dbReference type="SUPFAM" id="SSF55729">
    <property type="entry name" value="Acyl-CoA N-acyltransferases (Nat)"/>
    <property type="match status" value="1"/>
</dbReference>
<dbReference type="Pfam" id="PF13302">
    <property type="entry name" value="Acetyltransf_3"/>
    <property type="match status" value="1"/>
</dbReference>
<dbReference type="InterPro" id="IPR016181">
    <property type="entry name" value="Acyl_CoA_acyltransferase"/>
</dbReference>
<dbReference type="PROSITE" id="PS51186">
    <property type="entry name" value="GNAT"/>
    <property type="match status" value="1"/>
</dbReference>
<dbReference type="PANTHER" id="PTHR43415:SF3">
    <property type="entry name" value="GNAT-FAMILY ACETYLTRANSFERASE"/>
    <property type="match status" value="1"/>
</dbReference>
<dbReference type="RefSeq" id="WP_343842485.1">
    <property type="nucleotide sequence ID" value="NZ_BAAAEI010000006.1"/>
</dbReference>
<evidence type="ECO:0000313" key="2">
    <source>
        <dbReference type="EMBL" id="GAA0347590.1"/>
    </source>
</evidence>
<dbReference type="InterPro" id="IPR000182">
    <property type="entry name" value="GNAT_dom"/>
</dbReference>
<dbReference type="Proteomes" id="UP001501757">
    <property type="component" value="Unassembled WGS sequence"/>
</dbReference>
<comment type="caution">
    <text evidence="2">The sequence shown here is derived from an EMBL/GenBank/DDBJ whole genome shotgun (WGS) entry which is preliminary data.</text>
</comment>
<gene>
    <name evidence="2" type="ORF">GCM10009092_09960</name>
</gene>
<organism evidence="2 3">
    <name type="scientific">Bowmanella denitrificans</name>
    <dbReference type="NCBI Taxonomy" id="366582"/>
    <lineage>
        <taxon>Bacteria</taxon>
        <taxon>Pseudomonadati</taxon>
        <taxon>Pseudomonadota</taxon>
        <taxon>Gammaproteobacteria</taxon>
        <taxon>Alteromonadales</taxon>
        <taxon>Alteromonadaceae</taxon>
        <taxon>Bowmanella</taxon>
    </lineage>
</organism>
<accession>A0ABN0WV74</accession>
<protein>
    <recommendedName>
        <fullName evidence="1">N-acetyltransferase domain-containing protein</fullName>
    </recommendedName>
</protein>
<keyword evidence="3" id="KW-1185">Reference proteome</keyword>
<evidence type="ECO:0000313" key="3">
    <source>
        <dbReference type="Proteomes" id="UP001501757"/>
    </source>
</evidence>
<dbReference type="PANTHER" id="PTHR43415">
    <property type="entry name" value="SPERMIDINE N(1)-ACETYLTRANSFERASE"/>
    <property type="match status" value="1"/>
</dbReference>
<feature type="domain" description="N-acetyltransferase" evidence="1">
    <location>
        <begin position="12"/>
        <end position="173"/>
    </location>
</feature>
<name>A0ABN0WV74_9ALTE</name>